<evidence type="ECO:0000313" key="2">
    <source>
        <dbReference type="EMBL" id="CAB4134024.1"/>
    </source>
</evidence>
<evidence type="ECO:0000256" key="1">
    <source>
        <dbReference type="SAM" id="MobiDB-lite"/>
    </source>
</evidence>
<feature type="compositionally biased region" description="Low complexity" evidence="1">
    <location>
        <begin position="11"/>
        <end position="27"/>
    </location>
</feature>
<protein>
    <submittedName>
        <fullName evidence="2">Uncharacterized protein</fullName>
    </submittedName>
</protein>
<organism evidence="2">
    <name type="scientific">uncultured Caudovirales phage</name>
    <dbReference type="NCBI Taxonomy" id="2100421"/>
    <lineage>
        <taxon>Viruses</taxon>
        <taxon>Duplodnaviria</taxon>
        <taxon>Heunggongvirae</taxon>
        <taxon>Uroviricota</taxon>
        <taxon>Caudoviricetes</taxon>
        <taxon>Peduoviridae</taxon>
        <taxon>Maltschvirus</taxon>
        <taxon>Maltschvirus maltsch</taxon>
    </lineage>
</organism>
<accession>A0A6J5LHG1</accession>
<reference evidence="2" key="1">
    <citation type="submission" date="2020-04" db="EMBL/GenBank/DDBJ databases">
        <authorList>
            <person name="Chiriac C."/>
            <person name="Salcher M."/>
            <person name="Ghai R."/>
            <person name="Kavagutti S V."/>
        </authorList>
    </citation>
    <scope>NUCLEOTIDE SEQUENCE</scope>
</reference>
<feature type="region of interest" description="Disordered" evidence="1">
    <location>
        <begin position="1"/>
        <end position="64"/>
    </location>
</feature>
<dbReference type="EMBL" id="LR796282">
    <property type="protein sequence ID" value="CAB4134024.1"/>
    <property type="molecule type" value="Genomic_DNA"/>
</dbReference>
<name>A0A6J5LHG1_9CAUD</name>
<sequence>MPDEVLELIRGGASSASASQQKGASTSADKKKPEEEDEVLNLIQGNTSVPAAQTQAPPPTQTASVKGIKDRILGGLQEFGATTASLADTTLGAGGPLLGYATQGIVRPFTSPEQAQSIGQQTTAMFDKPFGKLFGVTDDPAYKAEITQRVMNFIGENVGKSADWIYQNQKSIGLNLPKADIEHMMTSLSFVAPGAAGKVISPVIKPIVAEAKLAGSAIKQGVQAVTPKPIQNAVGATVEAIAPGTTAYKPSKIGGLTPEQLQAQFEARGGNLKQNADQLNQNYEQQRASTNEAQSVQQPILDANGQVIGQADLGTAKPTRIDSEYKPVEYAESGLPLDEQFARAKAIERVFGADYAADLAALEGKGKERATNYQASKSDTPLGNYLAEKFKDEQRRLQAFADQQAQRTGGIVGLDESAKFKRGEAILDPLKKLEDYFDTETRKIYKERDTQAATIPVEANNILNILNDESLTLANTETIGLSNIAKARMRQLKMMDKDGNLLPTDAKTAENFRQFLNENYDRKNANLHRALKTAVDEDVLANMDTNSPIYKDARSLVELRKNTLDNPKGISAILDESGPNNINRRVDKEKISQNIANMSVEQFTHVIDTLKNMPPELQVAGNQALANIKSQFASNIAALADKPKQLTKFMNDNREVMPRLFNAEEMSNFRDLHNVAHILKTDTGYPGAAVQKINIEQKLLGKIGQQVLQKGVALSAGGAAEGLTGGLTGGTAGGTAALITNELIGRKLEKSHAAKVTKAEAEAFKNAQSRFVPIRELINK</sequence>
<proteinExistence type="predicted"/>
<gene>
    <name evidence="2" type="ORF">UFOVP267_12</name>
</gene>